<dbReference type="Proteomes" id="UP000249547">
    <property type="component" value="Unassembled WGS sequence"/>
</dbReference>
<dbReference type="SUPFAM" id="SSF53955">
    <property type="entry name" value="Lysozyme-like"/>
    <property type="match status" value="1"/>
</dbReference>
<dbReference type="Pfam" id="PF01464">
    <property type="entry name" value="SLT"/>
    <property type="match status" value="1"/>
</dbReference>
<protein>
    <submittedName>
        <fullName evidence="3">Transglycosylase-like protein with SLT domain</fullName>
    </submittedName>
</protein>
<dbReference type="PANTHER" id="PTHR37423:SF2">
    <property type="entry name" value="MEMBRANE-BOUND LYTIC MUREIN TRANSGLYCOSYLASE C"/>
    <property type="match status" value="1"/>
</dbReference>
<accession>A0A327PZH3</accession>
<feature type="domain" description="Transglycosylase SLT" evidence="2">
    <location>
        <begin position="78"/>
        <end position="175"/>
    </location>
</feature>
<dbReference type="EMBL" id="QLLL01000017">
    <property type="protein sequence ID" value="RAI97024.1"/>
    <property type="molecule type" value="Genomic_DNA"/>
</dbReference>
<evidence type="ECO:0000256" key="1">
    <source>
        <dbReference type="ARBA" id="ARBA00007734"/>
    </source>
</evidence>
<proteinExistence type="inferred from homology"/>
<dbReference type="AlphaFoldDB" id="A0A327PZH3"/>
<name>A0A327PZH3_9BACT</name>
<evidence type="ECO:0000313" key="4">
    <source>
        <dbReference type="Proteomes" id="UP000249547"/>
    </source>
</evidence>
<organism evidence="3 4">
    <name type="scientific">Chitinophaga skermanii</name>
    <dbReference type="NCBI Taxonomy" id="331697"/>
    <lineage>
        <taxon>Bacteria</taxon>
        <taxon>Pseudomonadati</taxon>
        <taxon>Bacteroidota</taxon>
        <taxon>Chitinophagia</taxon>
        <taxon>Chitinophagales</taxon>
        <taxon>Chitinophagaceae</taxon>
        <taxon>Chitinophaga</taxon>
    </lineage>
</organism>
<gene>
    <name evidence="3" type="ORF">LX64_05169</name>
</gene>
<dbReference type="OrthoDB" id="9815002at2"/>
<evidence type="ECO:0000259" key="2">
    <source>
        <dbReference type="Pfam" id="PF01464"/>
    </source>
</evidence>
<sequence length="241" mass="27365">MIGKSFLLLSLLIYFFAAKGQNIEEITFCGSSVPIERKAVRNRLKSAISAKIVELNDSTFLQRVQFYLPYFSIVLKNYGLPDDLKFIAVVESRLLRGANSVVGAGGVWQIMPATGLGEKLLPTERHKIIASTHAACRLLRKLYNQLKDWPLVCAAYNYGIGRLYRAMKKQNSFNYYSLQLNQETANYVYNIIAFKVIIESLENAENQPPQRKDGPKEIEVKSSNDLIFVKPHHDTLIHKIP</sequence>
<dbReference type="CDD" id="cd16894">
    <property type="entry name" value="MltD-like"/>
    <property type="match status" value="1"/>
</dbReference>
<keyword evidence="4" id="KW-1185">Reference proteome</keyword>
<evidence type="ECO:0000313" key="3">
    <source>
        <dbReference type="EMBL" id="RAI97024.1"/>
    </source>
</evidence>
<dbReference type="PANTHER" id="PTHR37423">
    <property type="entry name" value="SOLUBLE LYTIC MUREIN TRANSGLYCOSYLASE-RELATED"/>
    <property type="match status" value="1"/>
</dbReference>
<dbReference type="RefSeq" id="WP_111600541.1">
    <property type="nucleotide sequence ID" value="NZ_QLLL01000017.1"/>
</dbReference>
<comment type="caution">
    <text evidence="3">The sequence shown here is derived from an EMBL/GenBank/DDBJ whole genome shotgun (WGS) entry which is preliminary data.</text>
</comment>
<reference evidence="3 4" key="1">
    <citation type="submission" date="2018-06" db="EMBL/GenBank/DDBJ databases">
        <title>Genomic Encyclopedia of Archaeal and Bacterial Type Strains, Phase II (KMG-II): from individual species to whole genera.</title>
        <authorList>
            <person name="Goeker M."/>
        </authorList>
    </citation>
    <scope>NUCLEOTIDE SEQUENCE [LARGE SCALE GENOMIC DNA]</scope>
    <source>
        <strain evidence="3 4">DSM 23857</strain>
    </source>
</reference>
<comment type="similarity">
    <text evidence="1">Belongs to the transglycosylase Slt family.</text>
</comment>
<dbReference type="InterPro" id="IPR023346">
    <property type="entry name" value="Lysozyme-like_dom_sf"/>
</dbReference>
<dbReference type="InterPro" id="IPR008258">
    <property type="entry name" value="Transglycosylase_SLT_dom_1"/>
</dbReference>
<dbReference type="Gene3D" id="1.10.530.10">
    <property type="match status" value="1"/>
</dbReference>